<dbReference type="PANTHER" id="PTHR39081">
    <property type="entry name" value="MUT7-C DOMAIN-CONTAINING PROTEIN"/>
    <property type="match status" value="1"/>
</dbReference>
<reference evidence="2 3" key="1">
    <citation type="journal article" date="2019" name="Int. J. Syst. Evol. Microbiol.">
        <title>The Global Catalogue of Microorganisms (GCM) 10K type strain sequencing project: providing services to taxonomists for standard genome sequencing and annotation.</title>
        <authorList>
            <consortium name="The Broad Institute Genomics Platform"/>
            <consortium name="The Broad Institute Genome Sequencing Center for Infectious Disease"/>
            <person name="Wu L."/>
            <person name="Ma J."/>
        </authorList>
    </citation>
    <scope>NUCLEOTIDE SEQUENCE [LARGE SCALE GENOMIC DNA]</scope>
    <source>
        <strain evidence="2 3">CGMCC 1.12125</strain>
    </source>
</reference>
<sequence length="163" mass="18235">MGHEQTDEADTPVRATDRLLLDVMLGKLARYLRMCGYDAAYALDRDEEADDRLLAMARSEGRTLVTRDRGLANRTSDSVLLTARDVDDQLRELSDAGYRLALADRPARCGQCNGIVERVDDSEATPGYAPDTSETAVWRCVDCGQYFWKGSHWDDVGETLRTL</sequence>
<proteinExistence type="predicted"/>
<dbReference type="InterPro" id="IPR002782">
    <property type="entry name" value="Mut7-C_RNAse_dom"/>
</dbReference>
<keyword evidence="3" id="KW-1185">Reference proteome</keyword>
<dbReference type="Pfam" id="PF01927">
    <property type="entry name" value="Mut7-C"/>
    <property type="match status" value="1"/>
</dbReference>
<feature type="domain" description="Mut7-C RNAse" evidence="1">
    <location>
        <begin position="18"/>
        <end position="159"/>
    </location>
</feature>
<dbReference type="EMBL" id="JBHUDJ010000003">
    <property type="protein sequence ID" value="MFD1587072.1"/>
    <property type="molecule type" value="Genomic_DNA"/>
</dbReference>
<dbReference type="Proteomes" id="UP001597119">
    <property type="component" value="Unassembled WGS sequence"/>
</dbReference>
<dbReference type="PANTHER" id="PTHR39081:SF1">
    <property type="entry name" value="MUT7-C RNASE DOMAIN-CONTAINING PROTEIN"/>
    <property type="match status" value="1"/>
</dbReference>
<evidence type="ECO:0000313" key="3">
    <source>
        <dbReference type="Proteomes" id="UP001597119"/>
    </source>
</evidence>
<name>A0ABD6C9U2_9EURY</name>
<protein>
    <submittedName>
        <fullName evidence="2">Mut7-C RNAse domain-containing protein</fullName>
    </submittedName>
</protein>
<evidence type="ECO:0000259" key="1">
    <source>
        <dbReference type="Pfam" id="PF01927"/>
    </source>
</evidence>
<dbReference type="RefSeq" id="WP_247375276.1">
    <property type="nucleotide sequence ID" value="NZ_JALLGV010000001.1"/>
</dbReference>
<organism evidence="2 3">
    <name type="scientific">Halorientalis brevis</name>
    <dbReference type="NCBI Taxonomy" id="1126241"/>
    <lineage>
        <taxon>Archaea</taxon>
        <taxon>Methanobacteriati</taxon>
        <taxon>Methanobacteriota</taxon>
        <taxon>Stenosarchaea group</taxon>
        <taxon>Halobacteria</taxon>
        <taxon>Halobacteriales</taxon>
        <taxon>Haloarculaceae</taxon>
        <taxon>Halorientalis</taxon>
    </lineage>
</organism>
<accession>A0ABD6C9U2</accession>
<comment type="caution">
    <text evidence="2">The sequence shown here is derived from an EMBL/GenBank/DDBJ whole genome shotgun (WGS) entry which is preliminary data.</text>
</comment>
<evidence type="ECO:0000313" key="2">
    <source>
        <dbReference type="EMBL" id="MFD1587072.1"/>
    </source>
</evidence>
<gene>
    <name evidence="2" type="ORF">ACFR9U_08750</name>
</gene>
<dbReference type="AlphaFoldDB" id="A0ABD6C9U2"/>